<evidence type="ECO:0000256" key="1">
    <source>
        <dbReference type="SAM" id="MobiDB-lite"/>
    </source>
</evidence>
<keyword evidence="4" id="KW-1185">Reference proteome</keyword>
<gene>
    <name evidence="3" type="ORF">HKI87_01g04510</name>
</gene>
<organism evidence="3 4">
    <name type="scientific">Chloropicon roscoffensis</name>
    <dbReference type="NCBI Taxonomy" id="1461544"/>
    <lineage>
        <taxon>Eukaryota</taxon>
        <taxon>Viridiplantae</taxon>
        <taxon>Chlorophyta</taxon>
        <taxon>Chloropicophyceae</taxon>
        <taxon>Chloropicales</taxon>
        <taxon>Chloropicaceae</taxon>
        <taxon>Chloropicon</taxon>
    </lineage>
</organism>
<feature type="compositionally biased region" description="Low complexity" evidence="1">
    <location>
        <begin position="46"/>
        <end position="64"/>
    </location>
</feature>
<protein>
    <submittedName>
        <fullName evidence="3">SAP domain-containing protein</fullName>
    </submittedName>
</protein>
<accession>A0AAX4NYW5</accession>
<evidence type="ECO:0000313" key="3">
    <source>
        <dbReference type="EMBL" id="WZN58926.1"/>
    </source>
</evidence>
<proteinExistence type="predicted"/>
<sequence>MLVGRALSRTRPLGAGLRRAGVSQSTPPSHPSRPIHAQAGGEERASTSGASATSSTSSSSSSSSKNDQILAAGTLRFTHSGAGVDPVPQTGDEGTDIVLGIDPDRNGAIAVLRSTRVKDGHGETKLEVEAEVFDVPVYKVAIGKTSKGRERIDAIQLAQLIKRLDFPKHRTVAFLEGGGVEYHFSSYSAFVQGVGVGIWEGVLSHAEIPWHKINSKAWKTLFELVGTSKATGERSAAEKGGGRPSRGAKVKTSSVALAKQIFPSLEGELLPKGKHGRADALLIASYGHLIRVQEEGLGSSLKDVFEGQGLKGLSSERLKLDLLTANELKVLLKSRGLKVSGKKGELIERLLEHGEAKKESHQSSVD</sequence>
<dbReference type="SMART" id="SM00513">
    <property type="entry name" value="SAP"/>
    <property type="match status" value="1"/>
</dbReference>
<dbReference type="PROSITE" id="PS50800">
    <property type="entry name" value="SAP"/>
    <property type="match status" value="1"/>
</dbReference>
<dbReference type="Gene3D" id="1.10.720.30">
    <property type="entry name" value="SAP domain"/>
    <property type="match status" value="1"/>
</dbReference>
<evidence type="ECO:0000259" key="2">
    <source>
        <dbReference type="PROSITE" id="PS50800"/>
    </source>
</evidence>
<reference evidence="3 4" key="1">
    <citation type="submission" date="2024-03" db="EMBL/GenBank/DDBJ databases">
        <title>Complete genome sequence of the green alga Chloropicon roscoffensis RCC1871.</title>
        <authorList>
            <person name="Lemieux C."/>
            <person name="Pombert J.-F."/>
            <person name="Otis C."/>
            <person name="Turmel M."/>
        </authorList>
    </citation>
    <scope>NUCLEOTIDE SEQUENCE [LARGE SCALE GENOMIC DNA]</scope>
    <source>
        <strain evidence="3 4">RCC1871</strain>
    </source>
</reference>
<dbReference type="PANTHER" id="PTHR36015:SF6">
    <property type="entry name" value="HOLLIDAY JUNCTION RESOLVASE MOC1, CHLOROPLASTIC-RELATED"/>
    <property type="match status" value="1"/>
</dbReference>
<dbReference type="InterPro" id="IPR003034">
    <property type="entry name" value="SAP_dom"/>
</dbReference>
<evidence type="ECO:0000313" key="4">
    <source>
        <dbReference type="Proteomes" id="UP001472866"/>
    </source>
</evidence>
<dbReference type="Proteomes" id="UP001472866">
    <property type="component" value="Chromosome 01"/>
</dbReference>
<dbReference type="AlphaFoldDB" id="A0AAX4NYW5"/>
<dbReference type="CDD" id="cd22992">
    <property type="entry name" value="MOC1"/>
    <property type="match status" value="1"/>
</dbReference>
<dbReference type="GO" id="GO:0008821">
    <property type="term" value="F:crossover junction DNA endonuclease activity"/>
    <property type="evidence" value="ECO:0007669"/>
    <property type="project" value="InterPro"/>
</dbReference>
<name>A0AAX4NYW5_9CHLO</name>
<dbReference type="PANTHER" id="PTHR36015">
    <property type="entry name" value="HOLLIDAY JUNCTION RESOLVASE MOC1, CHLOROPLASTIC-RELATED"/>
    <property type="match status" value="1"/>
</dbReference>
<feature type="region of interest" description="Disordered" evidence="1">
    <location>
        <begin position="1"/>
        <end position="67"/>
    </location>
</feature>
<dbReference type="Pfam" id="PF02037">
    <property type="entry name" value="SAP"/>
    <property type="match status" value="1"/>
</dbReference>
<feature type="domain" description="SAP" evidence="2">
    <location>
        <begin position="320"/>
        <end position="354"/>
    </location>
</feature>
<dbReference type="InterPro" id="IPR045290">
    <property type="entry name" value="MOC1-like"/>
</dbReference>
<dbReference type="EMBL" id="CP151501">
    <property type="protein sequence ID" value="WZN58926.1"/>
    <property type="molecule type" value="Genomic_DNA"/>
</dbReference>
<dbReference type="SUPFAM" id="SSF68906">
    <property type="entry name" value="SAP domain"/>
    <property type="match status" value="1"/>
</dbReference>
<dbReference type="InterPro" id="IPR036361">
    <property type="entry name" value="SAP_dom_sf"/>
</dbReference>